<dbReference type="CDD" id="cd09599">
    <property type="entry name" value="M1_LTA4H"/>
    <property type="match status" value="1"/>
</dbReference>
<dbReference type="Pfam" id="PF09127">
    <property type="entry name" value="Leuk-A4-hydro_C"/>
    <property type="match status" value="1"/>
</dbReference>
<dbReference type="EC" id="3.4.11.2" evidence="4"/>
<dbReference type="InterPro" id="IPR027268">
    <property type="entry name" value="Peptidase_M4/M1_CTD_sf"/>
</dbReference>
<feature type="binding site" evidence="13">
    <location>
        <begin position="283"/>
        <end position="288"/>
    </location>
    <ligand>
        <name>a peptide</name>
        <dbReference type="ChEBI" id="CHEBI:60466"/>
    </ligand>
</feature>
<comment type="subcellular location">
    <subcellularLocation>
        <location evidence="2">Cytoplasm</location>
    </subcellularLocation>
</comment>
<dbReference type="FunFam" id="3.30.2010.30:FF:000001">
    <property type="entry name" value="Leukotriene A(4) hydrolase"/>
    <property type="match status" value="1"/>
</dbReference>
<sequence>MRKLLLLIPVLFVLSCQQKSTDEGAVSAIVRDVHSFAEPEKAIVKHLDLDLNVDFSTQIISGKAIWTIENTSGGTEIVFDSRQLQIQKVTLDADEKETTFSLGDEIKYLGQPLRVKIDPSTTKVTIYYSASKDAAAVQWLNPQQTAGKKYPFLFTQSQAILARTWIPCQDSPGIRFTYNAKVTVPKDLLAVMSAENPQAKNTEGIYSFKQPNPIPSYLMALAIGDLEFKSIDGRTGVYAEPATISKAVYEFADMGKMVNSAEKIYGPYKWGRYDVIVLPPSFPFGGMENPMLTFVTPTLIAGDQSLVSVIAHELAHSWSGNLVTNSTWDDFWLNEGFTTYFERRIVEDVFGKDEAGMQELLGYGVLKDLVKEMGETNPDTKLKGNYEGRDPDEGVSEIAYEKGYSFLRTIEDAVGREKFDIFLNEYFSSHAFKSVTSEEFLADLEGKLLKGDKGLKDKINPDLWVYQPGLPGNSPAVGSVKFKVLDSLITKWKSSSNADVFNSVKLSSNESLYLISHLPENTSIDQLKVLDQVFKFTPSGNAEIQAAWYALAIRKRYQPANKNIEAFLTTVGRRKFLMPLYKELVKTPEGKEWAKKIYINARPNYHSVAYNSIDELLK</sequence>
<evidence type="ECO:0000256" key="2">
    <source>
        <dbReference type="ARBA" id="ARBA00004496"/>
    </source>
</evidence>
<dbReference type="InterPro" id="IPR042097">
    <property type="entry name" value="Aminopeptidase_N-like_N_sf"/>
</dbReference>
<evidence type="ECO:0000256" key="12">
    <source>
        <dbReference type="PIRSR" id="PIRSR634015-1"/>
    </source>
</evidence>
<evidence type="ECO:0000313" key="16">
    <source>
        <dbReference type="EMBL" id="SDM05114.1"/>
    </source>
</evidence>
<dbReference type="Pfam" id="PF01433">
    <property type="entry name" value="Peptidase_M1"/>
    <property type="match status" value="1"/>
</dbReference>
<dbReference type="OrthoDB" id="100605at2"/>
<dbReference type="SUPFAM" id="SSF48371">
    <property type="entry name" value="ARM repeat"/>
    <property type="match status" value="1"/>
</dbReference>
<name>A0A1G9Q264_9SPHI</name>
<keyword evidence="11" id="KW-0482">Metalloprotease</keyword>
<dbReference type="PANTHER" id="PTHR45726">
    <property type="entry name" value="LEUKOTRIENE A-4 HYDROLASE"/>
    <property type="match status" value="1"/>
</dbReference>
<keyword evidence="17" id="KW-1185">Reference proteome</keyword>
<dbReference type="SMART" id="SM01263">
    <property type="entry name" value="Leuk-A4-hydro_C"/>
    <property type="match status" value="1"/>
</dbReference>
<comment type="cofactor">
    <cofactor evidence="14">
        <name>Zn(2+)</name>
        <dbReference type="ChEBI" id="CHEBI:29105"/>
    </cofactor>
    <text evidence="14">Binds 1 zinc ion per subunit.</text>
</comment>
<gene>
    <name evidence="16" type="ORF">SAMN05421813_10592</name>
</gene>
<feature type="binding site" evidence="14">
    <location>
        <position position="335"/>
    </location>
    <ligand>
        <name>Zn(2+)</name>
        <dbReference type="ChEBI" id="CHEBI:29105"/>
        <note>catalytic</note>
    </ligand>
</feature>
<evidence type="ECO:0000256" key="14">
    <source>
        <dbReference type="PIRSR" id="PIRSR634015-3"/>
    </source>
</evidence>
<dbReference type="InterPro" id="IPR016024">
    <property type="entry name" value="ARM-type_fold"/>
</dbReference>
<dbReference type="SUPFAM" id="SSF55486">
    <property type="entry name" value="Metalloproteases ('zincins'), catalytic domain"/>
    <property type="match status" value="1"/>
</dbReference>
<dbReference type="Pfam" id="PF17900">
    <property type="entry name" value="Peptidase_M1_N"/>
    <property type="match status" value="1"/>
</dbReference>
<dbReference type="SUPFAM" id="SSF63737">
    <property type="entry name" value="Leukotriene A4 hydrolase N-terminal domain"/>
    <property type="match status" value="1"/>
</dbReference>
<comment type="similarity">
    <text evidence="3">Belongs to the peptidase M1 family.</text>
</comment>
<evidence type="ECO:0000256" key="9">
    <source>
        <dbReference type="ARBA" id="ARBA00022801"/>
    </source>
</evidence>
<dbReference type="InterPro" id="IPR014782">
    <property type="entry name" value="Peptidase_M1_dom"/>
</dbReference>
<feature type="binding site" evidence="13">
    <location>
        <begin position="156"/>
        <end position="158"/>
    </location>
    <ligand>
        <name>a peptide</name>
        <dbReference type="ChEBI" id="CHEBI:60466"/>
    </ligand>
</feature>
<feature type="binding site" evidence="14">
    <location>
        <position position="312"/>
    </location>
    <ligand>
        <name>Zn(2+)</name>
        <dbReference type="ChEBI" id="CHEBI:29105"/>
        <note>catalytic</note>
    </ligand>
</feature>
<dbReference type="EMBL" id="FNHH01000005">
    <property type="protein sequence ID" value="SDM05114.1"/>
    <property type="molecule type" value="Genomic_DNA"/>
</dbReference>
<evidence type="ECO:0000256" key="6">
    <source>
        <dbReference type="ARBA" id="ARBA00022490"/>
    </source>
</evidence>
<keyword evidence="10 14" id="KW-0862">Zinc</keyword>
<dbReference type="Gene3D" id="1.10.390.10">
    <property type="entry name" value="Neutral Protease Domain 2"/>
    <property type="match status" value="1"/>
</dbReference>
<dbReference type="PROSITE" id="PS51257">
    <property type="entry name" value="PROKAR_LIPOPROTEIN"/>
    <property type="match status" value="1"/>
</dbReference>
<keyword evidence="9 16" id="KW-0378">Hydrolase</keyword>
<evidence type="ECO:0000256" key="7">
    <source>
        <dbReference type="ARBA" id="ARBA00022670"/>
    </source>
</evidence>
<dbReference type="GO" id="GO:0016285">
    <property type="term" value="F:alanyl aminopeptidase activity"/>
    <property type="evidence" value="ECO:0007669"/>
    <property type="project" value="UniProtKB-EC"/>
</dbReference>
<feature type="active site" description="Proton donor" evidence="12">
    <location>
        <position position="400"/>
    </location>
</feature>
<evidence type="ECO:0000256" key="10">
    <source>
        <dbReference type="ARBA" id="ARBA00022833"/>
    </source>
</evidence>
<reference evidence="17" key="1">
    <citation type="submission" date="2016-10" db="EMBL/GenBank/DDBJ databases">
        <authorList>
            <person name="Varghese N."/>
            <person name="Submissions S."/>
        </authorList>
    </citation>
    <scope>NUCLEOTIDE SEQUENCE [LARGE SCALE GENOMIC DNA]</scope>
    <source>
        <strain evidence="17">DSM 24536</strain>
    </source>
</reference>
<feature type="domain" description="Peptidase M1 leukotriene A4 hydrolase/aminopeptidase C-terminal" evidence="15">
    <location>
        <begin position="479"/>
        <end position="617"/>
    </location>
</feature>
<evidence type="ECO:0000256" key="1">
    <source>
        <dbReference type="ARBA" id="ARBA00000098"/>
    </source>
</evidence>
<feature type="active site" description="Proton acceptor" evidence="12">
    <location>
        <position position="313"/>
    </location>
</feature>
<comment type="catalytic activity">
    <reaction evidence="1">
        <text>Release of an N-terminal amino acid, Xaa-|-Yaa- from a peptide, amide or arylamide. Xaa is preferably Ala, but may be most amino acids including Pro (slow action). When a terminal hydrophobic residue is followed by a prolyl residue, the two may be released as an intact Xaa-Pro dipeptide.</text>
        <dbReference type="EC" id="3.4.11.2"/>
    </reaction>
</comment>
<evidence type="ECO:0000256" key="4">
    <source>
        <dbReference type="ARBA" id="ARBA00012564"/>
    </source>
</evidence>
<dbReference type="GO" id="GO:0008237">
    <property type="term" value="F:metallopeptidase activity"/>
    <property type="evidence" value="ECO:0007669"/>
    <property type="project" value="UniProtKB-KW"/>
</dbReference>
<dbReference type="Gene3D" id="2.60.40.1730">
    <property type="entry name" value="tricorn interacting facor f3 domain"/>
    <property type="match status" value="1"/>
</dbReference>
<protein>
    <recommendedName>
        <fullName evidence="5">Aminopeptidase N</fullName>
        <ecNumber evidence="4">3.4.11.2</ecNumber>
    </recommendedName>
</protein>
<evidence type="ECO:0000259" key="15">
    <source>
        <dbReference type="SMART" id="SM01263"/>
    </source>
</evidence>
<dbReference type="GO" id="GO:0005737">
    <property type="term" value="C:cytoplasm"/>
    <property type="evidence" value="ECO:0007669"/>
    <property type="project" value="UniProtKB-SubCell"/>
</dbReference>
<proteinExistence type="inferred from homology"/>
<dbReference type="Proteomes" id="UP000199226">
    <property type="component" value="Unassembled WGS sequence"/>
</dbReference>
<dbReference type="AlphaFoldDB" id="A0A1G9Q264"/>
<organism evidence="16 17">
    <name type="scientific">Daejeonella rubra</name>
    <dbReference type="NCBI Taxonomy" id="990371"/>
    <lineage>
        <taxon>Bacteria</taxon>
        <taxon>Pseudomonadati</taxon>
        <taxon>Bacteroidota</taxon>
        <taxon>Sphingobacteriia</taxon>
        <taxon>Sphingobacteriales</taxon>
        <taxon>Sphingobacteriaceae</taxon>
        <taxon>Daejeonella</taxon>
    </lineage>
</organism>
<accession>A0A1G9Q264</accession>
<dbReference type="InterPro" id="IPR049980">
    <property type="entry name" value="LTA4H_cat"/>
</dbReference>
<dbReference type="InterPro" id="IPR001930">
    <property type="entry name" value="Peptidase_M1"/>
</dbReference>
<dbReference type="PRINTS" id="PR00756">
    <property type="entry name" value="ALADIPTASE"/>
</dbReference>
<evidence type="ECO:0000256" key="3">
    <source>
        <dbReference type="ARBA" id="ARBA00010136"/>
    </source>
</evidence>
<dbReference type="Gene3D" id="3.30.2010.30">
    <property type="match status" value="1"/>
</dbReference>
<dbReference type="InterPro" id="IPR015211">
    <property type="entry name" value="Peptidase_M1_C"/>
</dbReference>
<evidence type="ECO:0000256" key="11">
    <source>
        <dbReference type="ARBA" id="ARBA00023049"/>
    </source>
</evidence>
<keyword evidence="8 14" id="KW-0479">Metal-binding</keyword>
<dbReference type="InterPro" id="IPR038502">
    <property type="entry name" value="M1_LTA-4_hydro/amino_C_sf"/>
</dbReference>
<dbReference type="STRING" id="990371.SAMN05421813_10592"/>
<evidence type="ECO:0000256" key="5">
    <source>
        <dbReference type="ARBA" id="ARBA00015611"/>
    </source>
</evidence>
<dbReference type="GO" id="GO:0006508">
    <property type="term" value="P:proteolysis"/>
    <property type="evidence" value="ECO:0007669"/>
    <property type="project" value="UniProtKB-KW"/>
</dbReference>
<keyword evidence="16" id="KW-0031">Aminopeptidase</keyword>
<keyword evidence="7" id="KW-0645">Protease</keyword>
<keyword evidence="6" id="KW-0963">Cytoplasm</keyword>
<dbReference type="GO" id="GO:0008270">
    <property type="term" value="F:zinc ion binding"/>
    <property type="evidence" value="ECO:0007669"/>
    <property type="project" value="InterPro"/>
</dbReference>
<dbReference type="RefSeq" id="WP_090701400.1">
    <property type="nucleotide sequence ID" value="NZ_FNHH01000005.1"/>
</dbReference>
<dbReference type="InterPro" id="IPR034015">
    <property type="entry name" value="M1_LTA4H"/>
</dbReference>
<feature type="binding site" evidence="13">
    <location>
        <begin position="573"/>
        <end position="575"/>
    </location>
    <ligand>
        <name>a peptide</name>
        <dbReference type="ChEBI" id="CHEBI:60466"/>
    </ligand>
</feature>
<evidence type="ECO:0000313" key="17">
    <source>
        <dbReference type="Proteomes" id="UP000199226"/>
    </source>
</evidence>
<dbReference type="Gene3D" id="1.25.40.320">
    <property type="entry name" value="Peptidase M1, leukotriene A4 hydrolase/aminopeptidase C-terminal domain"/>
    <property type="match status" value="1"/>
</dbReference>
<dbReference type="InterPro" id="IPR045357">
    <property type="entry name" value="Aminopeptidase_N-like_N"/>
</dbReference>
<dbReference type="PANTHER" id="PTHR45726:SF3">
    <property type="entry name" value="LEUKOTRIENE A-4 HYDROLASE"/>
    <property type="match status" value="1"/>
</dbReference>
<feature type="binding site" evidence="14">
    <location>
        <position position="316"/>
    </location>
    <ligand>
        <name>Zn(2+)</name>
        <dbReference type="ChEBI" id="CHEBI:29105"/>
        <note>catalytic</note>
    </ligand>
</feature>
<evidence type="ECO:0000256" key="13">
    <source>
        <dbReference type="PIRSR" id="PIRSR634015-2"/>
    </source>
</evidence>
<evidence type="ECO:0000256" key="8">
    <source>
        <dbReference type="ARBA" id="ARBA00022723"/>
    </source>
</evidence>